<reference evidence="1 2" key="1">
    <citation type="submission" date="2016-11" db="EMBL/GenBank/DDBJ databases">
        <authorList>
            <person name="Jaros S."/>
            <person name="Januszkiewicz K."/>
            <person name="Wedrychowicz H."/>
        </authorList>
    </citation>
    <scope>NUCLEOTIDE SEQUENCE [LARGE SCALE GENOMIC DNA]</scope>
    <source>
        <strain evidence="1 2">DSM 27063</strain>
    </source>
</reference>
<dbReference type="Gene3D" id="3.40.50.1110">
    <property type="entry name" value="SGNH hydrolase"/>
    <property type="match status" value="1"/>
</dbReference>
<organism evidence="1 2">
    <name type="scientific">Tangfeifania diversioriginum</name>
    <dbReference type="NCBI Taxonomy" id="1168035"/>
    <lineage>
        <taxon>Bacteria</taxon>
        <taxon>Pseudomonadati</taxon>
        <taxon>Bacteroidota</taxon>
        <taxon>Bacteroidia</taxon>
        <taxon>Marinilabiliales</taxon>
        <taxon>Prolixibacteraceae</taxon>
        <taxon>Tangfeifania</taxon>
    </lineage>
</organism>
<keyword evidence="1" id="KW-0378">Hydrolase</keyword>
<dbReference type="RefSeq" id="WP_083578116.1">
    <property type="nucleotide sequence ID" value="NZ_FQZE01000006.1"/>
</dbReference>
<protein>
    <submittedName>
        <fullName evidence="1">GDSL-like Lipase/Acylhydrolase</fullName>
    </submittedName>
</protein>
<dbReference type="STRING" id="1168035.SAMN05444280_10675"/>
<dbReference type="Gene3D" id="2.60.120.1360">
    <property type="match status" value="1"/>
</dbReference>
<name>A0A1M6E6C0_9BACT</name>
<evidence type="ECO:0000313" key="2">
    <source>
        <dbReference type="Proteomes" id="UP000184050"/>
    </source>
</evidence>
<dbReference type="OrthoDB" id="9810515at2"/>
<sequence>MKPVKILLFILGVFILLGAAMWLTPTGGVDSGEFTFHMPTFEEMFLDDDVEYADVSEIIEGQFNIDSVHVFKNDSISGEMKFPKASYDSLVSKIHVLETTSEGRQNLFHFFEKLENDTLNRIMHYGDSQIEGDRMTAFIRNKLQNRFGGAGIGLRPAVQPYDFVFSARQENSDNWQRYTIFGNIDSLVDHNKYGAMAAFSRYAPLSYDSIPFLLTNDYRAELNIAATNMSFKLTRRYEYFRMFYGNLKEPVKISLRANGTFVLRDSLKSDIDYAVIECDLPDSTNTISLFFEGFDSPDIYGIELASRTGIIMDNIALRGSPGLFFTKNDFEHSLKMYNDLNPGLFILQFGGNVLPYISENSKGIENYSRWFRAQINRIKKTCPDAAIIVIGPSDMSVKEKDRYVTYPQLPELVKEMKNVALSTGCSFWNMYDAMGGKNSMPAWVNAEPQLARPDYVHFSTRGARLIANMFYNALIFEYNKFLKEESKLKN</sequence>
<dbReference type="AlphaFoldDB" id="A0A1M6E6C0"/>
<dbReference type="EMBL" id="FQZE01000006">
    <property type="protein sequence ID" value="SHI80910.1"/>
    <property type="molecule type" value="Genomic_DNA"/>
</dbReference>
<evidence type="ECO:0000313" key="1">
    <source>
        <dbReference type="EMBL" id="SHI80910.1"/>
    </source>
</evidence>
<accession>A0A1M6E6C0</accession>
<keyword evidence="2" id="KW-1185">Reference proteome</keyword>
<dbReference type="GO" id="GO:0016788">
    <property type="term" value="F:hydrolase activity, acting on ester bonds"/>
    <property type="evidence" value="ECO:0007669"/>
    <property type="project" value="UniProtKB-ARBA"/>
</dbReference>
<dbReference type="Proteomes" id="UP000184050">
    <property type="component" value="Unassembled WGS sequence"/>
</dbReference>
<dbReference type="InterPro" id="IPR036514">
    <property type="entry name" value="SGNH_hydro_sf"/>
</dbReference>
<dbReference type="SUPFAM" id="SSF52266">
    <property type="entry name" value="SGNH hydrolase"/>
    <property type="match status" value="1"/>
</dbReference>
<proteinExistence type="predicted"/>
<gene>
    <name evidence="1" type="ORF">SAMN05444280_10675</name>
</gene>